<dbReference type="SUPFAM" id="SSF54637">
    <property type="entry name" value="Thioesterase/thiol ester dehydrase-isomerase"/>
    <property type="match status" value="1"/>
</dbReference>
<organism evidence="2 3">
    <name type="scientific">Halobacterium hubeiense</name>
    <dbReference type="NCBI Taxonomy" id="1407499"/>
    <lineage>
        <taxon>Archaea</taxon>
        <taxon>Methanobacteriati</taxon>
        <taxon>Methanobacteriota</taxon>
        <taxon>Stenosarchaea group</taxon>
        <taxon>Halobacteria</taxon>
        <taxon>Halobacteriales</taxon>
        <taxon>Halobacteriaceae</taxon>
        <taxon>Halobacterium</taxon>
    </lineage>
</organism>
<proteinExistence type="predicted"/>
<dbReference type="Proteomes" id="UP000066737">
    <property type="component" value="Chromosome I"/>
</dbReference>
<dbReference type="EMBL" id="LN831302">
    <property type="protein sequence ID" value="CQH61543.1"/>
    <property type="molecule type" value="Genomic_DNA"/>
</dbReference>
<dbReference type="AlphaFoldDB" id="A0A0U5D0T7"/>
<dbReference type="KEGG" id="hhb:Hhub_3479"/>
<name>A0A0U5D0T7_9EURY</name>
<dbReference type="GeneID" id="91108169"/>
<dbReference type="PANTHER" id="PTHR36934:SF1">
    <property type="entry name" value="THIOESTERASE DOMAIN-CONTAINING PROTEIN"/>
    <property type="match status" value="1"/>
</dbReference>
<dbReference type="InterPro" id="IPR054485">
    <property type="entry name" value="FlK-like_dom"/>
</dbReference>
<dbReference type="PANTHER" id="PTHR36934">
    <property type="entry name" value="BLR0278 PROTEIN"/>
    <property type="match status" value="1"/>
</dbReference>
<protein>
    <submittedName>
        <fullName evidence="2">Thioesterase domein protein</fullName>
    </submittedName>
</protein>
<reference evidence="3" key="1">
    <citation type="journal article" date="2016" name="Environ. Microbiol.">
        <title>The complete genome of a viable archaeum isolated from 123-million-year-old rock salt.</title>
        <authorList>
            <person name="Jaakkola S.T."/>
            <person name="Pfeiffer F."/>
            <person name="Ravantti J.J."/>
            <person name="Guo Q."/>
            <person name="Liu Y."/>
            <person name="Chen X."/>
            <person name="Ma H."/>
            <person name="Yang C."/>
            <person name="Oksanen H.M."/>
            <person name="Bamford D.H."/>
        </authorList>
    </citation>
    <scope>NUCLEOTIDE SEQUENCE</scope>
    <source>
        <strain evidence="3">JI20-1</strain>
    </source>
</reference>
<dbReference type="InterPro" id="IPR029069">
    <property type="entry name" value="HotDog_dom_sf"/>
</dbReference>
<keyword evidence="3" id="KW-1185">Reference proteome</keyword>
<accession>A0A0U5D0T7</accession>
<dbReference type="Pfam" id="PF22636">
    <property type="entry name" value="FlK"/>
    <property type="match status" value="1"/>
</dbReference>
<dbReference type="InterPro" id="IPR025540">
    <property type="entry name" value="FlK"/>
</dbReference>
<dbReference type="RefSeq" id="WP_059057819.1">
    <property type="nucleotide sequence ID" value="NZ_CEML01000001.1"/>
</dbReference>
<feature type="domain" description="Fluoroacetyl-CoA-specific thioesterase-like" evidence="1">
    <location>
        <begin position="43"/>
        <end position="136"/>
    </location>
</feature>
<sequence length="147" mass="15186">MPDAFDMLADAGADVRGETTFTLDAADATVAFGAHDDQSGDAADEAVPVLGTPHLLAQFEVAVRDALRGRLPEGTHAVARGASVSHLAPVGVGESVDASATLVAVDRPDLSFACRAERADGASVATADLTLRVVDRDQFRDSVGNRE</sequence>
<dbReference type="OrthoDB" id="252505at2157"/>
<dbReference type="Gene3D" id="3.10.129.10">
    <property type="entry name" value="Hotdog Thioesterase"/>
    <property type="match status" value="1"/>
</dbReference>
<evidence type="ECO:0000313" key="3">
    <source>
        <dbReference type="Proteomes" id="UP000066737"/>
    </source>
</evidence>
<dbReference type="STRING" id="1407499.HHUB_3479"/>
<evidence type="ECO:0000259" key="1">
    <source>
        <dbReference type="Pfam" id="PF22636"/>
    </source>
</evidence>
<gene>
    <name evidence="2" type="ORF">HHUB_3479</name>
</gene>
<dbReference type="CDD" id="cd03440">
    <property type="entry name" value="hot_dog"/>
    <property type="match status" value="1"/>
</dbReference>
<evidence type="ECO:0000313" key="2">
    <source>
        <dbReference type="EMBL" id="CQH61543.1"/>
    </source>
</evidence>